<comment type="caution">
    <text evidence="4">The sequence shown here is derived from an EMBL/GenBank/DDBJ whole genome shotgun (WGS) entry which is preliminary data.</text>
</comment>
<dbReference type="InterPro" id="IPR013740">
    <property type="entry name" value="Redoxin"/>
</dbReference>
<protein>
    <submittedName>
        <fullName evidence="4">TlpA family protein disulfide reductase</fullName>
    </submittedName>
</protein>
<dbReference type="PROSITE" id="PS51257">
    <property type="entry name" value="PROKAR_LIPOPROTEIN"/>
    <property type="match status" value="1"/>
</dbReference>
<keyword evidence="2" id="KW-0732">Signal</keyword>
<keyword evidence="5" id="KW-1185">Reference proteome</keyword>
<dbReference type="Proteomes" id="UP000308038">
    <property type="component" value="Unassembled WGS sequence"/>
</dbReference>
<accession>A0ABY2QL53</accession>
<dbReference type="InterPro" id="IPR050553">
    <property type="entry name" value="Thioredoxin_ResA/DsbE_sf"/>
</dbReference>
<evidence type="ECO:0000259" key="3">
    <source>
        <dbReference type="PROSITE" id="PS51352"/>
    </source>
</evidence>
<organism evidence="4 5">
    <name type="scientific">Sphingomonas olei</name>
    <dbReference type="NCBI Taxonomy" id="1886787"/>
    <lineage>
        <taxon>Bacteria</taxon>
        <taxon>Pseudomonadati</taxon>
        <taxon>Pseudomonadota</taxon>
        <taxon>Alphaproteobacteria</taxon>
        <taxon>Sphingomonadales</taxon>
        <taxon>Sphingomonadaceae</taxon>
        <taxon>Sphingomonas</taxon>
    </lineage>
</organism>
<evidence type="ECO:0000256" key="1">
    <source>
        <dbReference type="SAM" id="MobiDB-lite"/>
    </source>
</evidence>
<evidence type="ECO:0000256" key="2">
    <source>
        <dbReference type="SAM" id="SignalP"/>
    </source>
</evidence>
<dbReference type="InterPro" id="IPR036249">
    <property type="entry name" value="Thioredoxin-like_sf"/>
</dbReference>
<proteinExistence type="predicted"/>
<dbReference type="PANTHER" id="PTHR42852">
    <property type="entry name" value="THIOL:DISULFIDE INTERCHANGE PROTEIN DSBE"/>
    <property type="match status" value="1"/>
</dbReference>
<reference evidence="4 5" key="1">
    <citation type="submission" date="2019-04" db="EMBL/GenBank/DDBJ databases">
        <title>Microbes associate with the intestines of laboratory mice.</title>
        <authorList>
            <person name="Navarre W."/>
            <person name="Wong E."/>
            <person name="Huang K.C."/>
            <person name="Tropini C."/>
            <person name="Ng K."/>
            <person name="Yu B."/>
        </authorList>
    </citation>
    <scope>NUCLEOTIDE SEQUENCE [LARGE SCALE GENOMIC DNA]</scope>
    <source>
        <strain evidence="4 5">NM83_B4-11</strain>
    </source>
</reference>
<dbReference type="Gene3D" id="3.40.30.10">
    <property type="entry name" value="Glutaredoxin"/>
    <property type="match status" value="1"/>
</dbReference>
<feature type="domain" description="Thioredoxin" evidence="3">
    <location>
        <begin position="64"/>
        <end position="201"/>
    </location>
</feature>
<dbReference type="EMBL" id="SSTI01000002">
    <property type="protein sequence ID" value="THG41744.1"/>
    <property type="molecule type" value="Genomic_DNA"/>
</dbReference>
<dbReference type="InterPro" id="IPR013766">
    <property type="entry name" value="Thioredoxin_domain"/>
</dbReference>
<name>A0ABY2QL53_9SPHN</name>
<dbReference type="PANTHER" id="PTHR42852:SF13">
    <property type="entry name" value="PROTEIN DIPZ"/>
    <property type="match status" value="1"/>
</dbReference>
<dbReference type="SUPFAM" id="SSF52833">
    <property type="entry name" value="Thioredoxin-like"/>
    <property type="match status" value="1"/>
</dbReference>
<dbReference type="CDD" id="cd02966">
    <property type="entry name" value="TlpA_like_family"/>
    <property type="match status" value="1"/>
</dbReference>
<dbReference type="Pfam" id="PF08534">
    <property type="entry name" value="Redoxin"/>
    <property type="match status" value="1"/>
</dbReference>
<evidence type="ECO:0000313" key="5">
    <source>
        <dbReference type="Proteomes" id="UP000308038"/>
    </source>
</evidence>
<gene>
    <name evidence="4" type="ORF">E5988_03365</name>
</gene>
<feature type="chain" id="PRO_5045778214" evidence="2">
    <location>
        <begin position="20"/>
        <end position="201"/>
    </location>
</feature>
<evidence type="ECO:0000313" key="4">
    <source>
        <dbReference type="EMBL" id="THG41744.1"/>
    </source>
</evidence>
<feature type="signal peptide" evidence="2">
    <location>
        <begin position="1"/>
        <end position="19"/>
    </location>
</feature>
<dbReference type="PROSITE" id="PS51352">
    <property type="entry name" value="THIOREDOXIN_2"/>
    <property type="match status" value="1"/>
</dbReference>
<sequence length="201" mass="20904">MSSRSGTVFLLAAALAASACDKQTPAGEQANVAGASNASPDEVSPDGAVGSKSAASVAGKIDRTHQGEAAPSVTFFDAAGKKTSLADFRGKPVLLNLWATWCAPCIKEMPSLNAAAAIAGDKVHVLAVSQDMQREKVAPFFAEQRLTRLVPYGDPELGLSLAYKANLPMTIMLDANGRELWRVSGARDWADAESTALIAAS</sequence>
<feature type="region of interest" description="Disordered" evidence="1">
    <location>
        <begin position="26"/>
        <end position="55"/>
    </location>
</feature>